<protein>
    <recommendedName>
        <fullName evidence="8">arsenite-transporting ATPase</fullName>
        <ecNumber evidence="8">7.3.2.7</ecNumber>
    </recommendedName>
</protein>
<accession>A0A3N1XI47</accession>
<dbReference type="SUPFAM" id="SSF52540">
    <property type="entry name" value="P-loop containing nucleoside triphosphate hydrolases"/>
    <property type="match status" value="1"/>
</dbReference>
<dbReference type="Gene3D" id="3.40.50.300">
    <property type="entry name" value="P-loop containing nucleotide triphosphate hydrolases"/>
    <property type="match status" value="1"/>
</dbReference>
<keyword evidence="12" id="KW-1185">Reference proteome</keyword>
<dbReference type="GO" id="GO:0016887">
    <property type="term" value="F:ATP hydrolysis activity"/>
    <property type="evidence" value="ECO:0007669"/>
    <property type="project" value="InterPro"/>
</dbReference>
<evidence type="ECO:0000256" key="1">
    <source>
        <dbReference type="ARBA" id="ARBA00011040"/>
    </source>
</evidence>
<dbReference type="SUPFAM" id="SSF49764">
    <property type="entry name" value="HSP20-like chaperones"/>
    <property type="match status" value="1"/>
</dbReference>
<dbReference type="CDD" id="cd02035">
    <property type="entry name" value="ArsA"/>
    <property type="match status" value="1"/>
</dbReference>
<evidence type="ECO:0000313" key="11">
    <source>
        <dbReference type="EMBL" id="ROR26364.1"/>
    </source>
</evidence>
<evidence type="ECO:0000256" key="3">
    <source>
        <dbReference type="ARBA" id="ARBA00022840"/>
    </source>
</evidence>
<dbReference type="InterPro" id="IPR040612">
    <property type="entry name" value="ArsA_HSP20-like"/>
</dbReference>
<comment type="similarity">
    <text evidence="1">Belongs to the arsA ATPase family.</text>
</comment>
<dbReference type="PANTHER" id="PTHR10803:SF3">
    <property type="entry name" value="ATPASE GET3"/>
    <property type="match status" value="1"/>
</dbReference>
<keyword evidence="3 11" id="KW-0067">ATP-binding</keyword>
<dbReference type="EMBL" id="RJVG01000008">
    <property type="protein sequence ID" value="ROR26364.1"/>
    <property type="molecule type" value="Genomic_DNA"/>
</dbReference>
<dbReference type="Pfam" id="PF17886">
    <property type="entry name" value="ArsA_HSP20"/>
    <property type="match status" value="1"/>
</dbReference>
<organism evidence="11 12">
    <name type="scientific">Mobilisporobacter senegalensis</name>
    <dbReference type="NCBI Taxonomy" id="1329262"/>
    <lineage>
        <taxon>Bacteria</taxon>
        <taxon>Bacillati</taxon>
        <taxon>Bacillota</taxon>
        <taxon>Clostridia</taxon>
        <taxon>Lachnospirales</taxon>
        <taxon>Lachnospiraceae</taxon>
        <taxon>Mobilisporobacter</taxon>
    </lineage>
</organism>
<dbReference type="CDD" id="cd06464">
    <property type="entry name" value="ACD_sHsps-like"/>
    <property type="match status" value="1"/>
</dbReference>
<evidence type="ECO:0000256" key="2">
    <source>
        <dbReference type="ARBA" id="ARBA00022741"/>
    </source>
</evidence>
<dbReference type="NCBIfam" id="TIGR00345">
    <property type="entry name" value="GET3_arsA_TRC40"/>
    <property type="match status" value="1"/>
</dbReference>
<evidence type="ECO:0000313" key="12">
    <source>
        <dbReference type="Proteomes" id="UP000273083"/>
    </source>
</evidence>
<dbReference type="RefSeq" id="WP_123610076.1">
    <property type="nucleotide sequence ID" value="NZ_RJVG01000008.1"/>
</dbReference>
<dbReference type="PANTHER" id="PTHR10803">
    <property type="entry name" value="ARSENICAL PUMP-DRIVING ATPASE ARSENITE-TRANSLOCATING ATPASE"/>
    <property type="match status" value="1"/>
</dbReference>
<evidence type="ECO:0000256" key="4">
    <source>
        <dbReference type="ARBA" id="ARBA00022849"/>
    </source>
</evidence>
<keyword evidence="2" id="KW-0547">Nucleotide-binding</keyword>
<comment type="caution">
    <text evidence="11">The sequence shown here is derived from an EMBL/GenBank/DDBJ whole genome shotgun (WGS) entry which is preliminary data.</text>
</comment>
<keyword evidence="5" id="KW-1278">Translocase</keyword>
<evidence type="ECO:0000256" key="6">
    <source>
        <dbReference type="ARBA" id="ARBA00052296"/>
    </source>
</evidence>
<dbReference type="AlphaFoldDB" id="A0A3N1XI47"/>
<dbReference type="GO" id="GO:0015446">
    <property type="term" value="F:ATPase-coupled arsenite transmembrane transporter activity"/>
    <property type="evidence" value="ECO:0007669"/>
    <property type="project" value="UniProtKB-EC"/>
</dbReference>
<comment type="function">
    <text evidence="7">Anion-transporting ATPase. Catalyzes the extrusion of arsenite.</text>
</comment>
<dbReference type="OrthoDB" id="9780677at2"/>
<gene>
    <name evidence="11" type="ORF">EDD66_10886</name>
</gene>
<dbReference type="EC" id="7.3.2.7" evidence="8"/>
<name>A0A3N1XI47_9FIRM</name>
<evidence type="ECO:0000256" key="5">
    <source>
        <dbReference type="ARBA" id="ARBA00022967"/>
    </source>
</evidence>
<dbReference type="Pfam" id="PF02374">
    <property type="entry name" value="ArsA_ATPase"/>
    <property type="match status" value="1"/>
</dbReference>
<comment type="catalytic activity">
    <reaction evidence="6">
        <text>arsenite(in) + ATP + H2O = arsenite(out) + ADP + phosphate + H(+)</text>
        <dbReference type="Rhea" id="RHEA:11348"/>
        <dbReference type="ChEBI" id="CHEBI:15377"/>
        <dbReference type="ChEBI" id="CHEBI:15378"/>
        <dbReference type="ChEBI" id="CHEBI:29242"/>
        <dbReference type="ChEBI" id="CHEBI:30616"/>
        <dbReference type="ChEBI" id="CHEBI:43474"/>
        <dbReference type="ChEBI" id="CHEBI:456216"/>
        <dbReference type="EC" id="7.3.2.7"/>
    </reaction>
</comment>
<evidence type="ECO:0000256" key="8">
    <source>
        <dbReference type="ARBA" id="ARBA00066752"/>
    </source>
</evidence>
<dbReference type="InterPro" id="IPR025723">
    <property type="entry name" value="ArsA/GET3_ATPase-like"/>
</dbReference>
<dbReference type="GO" id="GO:0005524">
    <property type="term" value="F:ATP binding"/>
    <property type="evidence" value="ECO:0007669"/>
    <property type="project" value="UniProtKB-KW"/>
</dbReference>
<dbReference type="InterPro" id="IPR016300">
    <property type="entry name" value="ATPase_ArsA/GET3"/>
</dbReference>
<feature type="domain" description="ArsA/GET3 Anion-transporting ATPase-like" evidence="9">
    <location>
        <begin position="1"/>
        <end position="302"/>
    </location>
</feature>
<proteinExistence type="inferred from homology"/>
<reference evidence="11 12" key="1">
    <citation type="submission" date="2018-11" db="EMBL/GenBank/DDBJ databases">
        <title>Genomic Encyclopedia of Type Strains, Phase IV (KMG-IV): sequencing the most valuable type-strain genomes for metagenomic binning, comparative biology and taxonomic classification.</title>
        <authorList>
            <person name="Goeker M."/>
        </authorList>
    </citation>
    <scope>NUCLEOTIDE SEQUENCE [LARGE SCALE GENOMIC DNA]</scope>
    <source>
        <strain evidence="11 12">DSM 26537</strain>
    </source>
</reference>
<evidence type="ECO:0000256" key="7">
    <source>
        <dbReference type="ARBA" id="ARBA00059736"/>
    </source>
</evidence>
<dbReference type="InterPro" id="IPR008978">
    <property type="entry name" value="HSP20-like_chaperone"/>
</dbReference>
<sequence>MRIILYTGKGGVGKTSVAAATACKIAGSGKKVLIISTDQAHSLGDSIDHRLTYEPTKVADNLYAMEIDGVRECENAWGNLKEYMKKLLTSRSGESIEVEELLVFPGFEELTSLLKIKDIYDKNIYDVLIVDCAPTGETLALLKYPEMFGDWISKLIPMKRKAVKVAGPAVEKLMKIPMPKDSIFDEIEILHEKLLGLRELLGNKEVVSIRIVTTPEKIVVKEAKRNFAYLHLYDYNVDAIIVNKIYPQSSLSGYFNKWVQNQKESLLDIKESFTGLPIFYLEFLKNELRTLKCLQIAGDKLYENVNPFNILFQGKIFAVAKMEDNDCFIIDIPFFDKKDLDVFQKGNELFIIIKNERRKFILPDKLKNKDITGAKYIDGKLNIIFQ</sequence>
<dbReference type="FunFam" id="3.40.50.300:FF:001801">
    <property type="entry name" value="Putative arsenical pump-driving ATPase"/>
    <property type="match status" value="1"/>
</dbReference>
<dbReference type="InterPro" id="IPR027417">
    <property type="entry name" value="P-loop_NTPase"/>
</dbReference>
<evidence type="ECO:0000259" key="10">
    <source>
        <dbReference type="Pfam" id="PF17886"/>
    </source>
</evidence>
<dbReference type="Proteomes" id="UP000273083">
    <property type="component" value="Unassembled WGS sequence"/>
</dbReference>
<evidence type="ECO:0000259" key="9">
    <source>
        <dbReference type="Pfam" id="PF02374"/>
    </source>
</evidence>
<feature type="domain" description="ArsA HSP20-like" evidence="10">
    <location>
        <begin position="330"/>
        <end position="385"/>
    </location>
</feature>
<keyword evidence="4" id="KW-0059">Arsenical resistance</keyword>
<dbReference type="Gene3D" id="2.60.40.790">
    <property type="match status" value="1"/>
</dbReference>